<dbReference type="PANTHER" id="PTHR31280">
    <property type="entry name" value="PROTEIN UNC-13 HOMOLOG"/>
    <property type="match status" value="1"/>
</dbReference>
<dbReference type="FunCoup" id="A0A0P0VQZ5">
    <property type="interactions" value="5"/>
</dbReference>
<reference evidence="3 4" key="2">
    <citation type="journal article" date="2013" name="Plant Cell Physiol.">
        <title>Rice Annotation Project Database (RAP-DB): an integrative and interactive database for rice genomics.</title>
        <authorList>
            <person name="Sakai H."/>
            <person name="Lee S.S."/>
            <person name="Tanaka T."/>
            <person name="Numa H."/>
            <person name="Kim J."/>
            <person name="Kawahara Y."/>
            <person name="Wakimoto H."/>
            <person name="Yang C.C."/>
            <person name="Iwamoto M."/>
            <person name="Abe T."/>
            <person name="Yamada Y."/>
            <person name="Muto A."/>
            <person name="Inokuchi H."/>
            <person name="Ikemura T."/>
            <person name="Matsumoto T."/>
            <person name="Sasaki T."/>
            <person name="Itoh T."/>
        </authorList>
    </citation>
    <scope>NUCLEOTIDE SEQUENCE [LARGE SCALE GENOMIC DNA]</scope>
    <source>
        <strain evidence="4">cv. Nipponbare</strain>
    </source>
</reference>
<feature type="domain" description="PATROL1-like C-terminal" evidence="2">
    <location>
        <begin position="7"/>
        <end position="183"/>
    </location>
</feature>
<dbReference type="STRING" id="39947.A0A0P0VQZ5"/>
<sequence length="268" mass="29056">MEGHGACPSLPPLTRCNQDSIIIRLWKKVATPCQVPVSSPRAHGHHQGQGGMASGGQNPRPSTSRGTHVHALDKSLSFFSRGRCSSSSSAATARLLAPCSHFDRARAAAQSAVGHVAEVAAYRLIFLDSHHSFYDGLYVGGVADARIRPALRTLKQNLSLLLSMLVDRAQPVAVREVMKASFQPAKLNDYLKPYAWKFQGEENLDDIYSDALKKIPDLALHSSGAQGLILANTLDCLLPTNANVIQGEECMYSQQNTDNYGINFFLVG</sequence>
<feature type="region of interest" description="Disordered" evidence="1">
    <location>
        <begin position="36"/>
        <end position="67"/>
    </location>
</feature>
<evidence type="ECO:0000313" key="4">
    <source>
        <dbReference type="Proteomes" id="UP000059680"/>
    </source>
</evidence>
<evidence type="ECO:0000313" key="3">
    <source>
        <dbReference type="EMBL" id="BAS81364.1"/>
    </source>
</evidence>
<dbReference type="InParanoid" id="A0A0P0VQZ5"/>
<reference evidence="4" key="1">
    <citation type="journal article" date="2005" name="Nature">
        <title>The map-based sequence of the rice genome.</title>
        <authorList>
            <consortium name="International rice genome sequencing project (IRGSP)"/>
            <person name="Matsumoto T."/>
            <person name="Wu J."/>
            <person name="Kanamori H."/>
            <person name="Katayose Y."/>
            <person name="Fujisawa M."/>
            <person name="Namiki N."/>
            <person name="Mizuno H."/>
            <person name="Yamamoto K."/>
            <person name="Antonio B.A."/>
            <person name="Baba T."/>
            <person name="Sakata K."/>
            <person name="Nagamura Y."/>
            <person name="Aoki H."/>
            <person name="Arikawa K."/>
            <person name="Arita K."/>
            <person name="Bito T."/>
            <person name="Chiden Y."/>
            <person name="Fujitsuka N."/>
            <person name="Fukunaka R."/>
            <person name="Hamada M."/>
            <person name="Harada C."/>
            <person name="Hayashi A."/>
            <person name="Hijishita S."/>
            <person name="Honda M."/>
            <person name="Hosokawa S."/>
            <person name="Ichikawa Y."/>
            <person name="Idonuma A."/>
            <person name="Iijima M."/>
            <person name="Ikeda M."/>
            <person name="Ikeno M."/>
            <person name="Ito K."/>
            <person name="Ito S."/>
            <person name="Ito T."/>
            <person name="Ito Y."/>
            <person name="Ito Y."/>
            <person name="Iwabuchi A."/>
            <person name="Kamiya K."/>
            <person name="Karasawa W."/>
            <person name="Kurita K."/>
            <person name="Katagiri S."/>
            <person name="Kikuta A."/>
            <person name="Kobayashi H."/>
            <person name="Kobayashi N."/>
            <person name="Machita K."/>
            <person name="Maehara T."/>
            <person name="Masukawa M."/>
            <person name="Mizubayashi T."/>
            <person name="Mukai Y."/>
            <person name="Nagasaki H."/>
            <person name="Nagata Y."/>
            <person name="Naito S."/>
            <person name="Nakashima M."/>
            <person name="Nakama Y."/>
            <person name="Nakamichi Y."/>
            <person name="Nakamura M."/>
            <person name="Meguro A."/>
            <person name="Negishi M."/>
            <person name="Ohta I."/>
            <person name="Ohta T."/>
            <person name="Okamoto M."/>
            <person name="Ono N."/>
            <person name="Saji S."/>
            <person name="Sakaguchi M."/>
            <person name="Sakai K."/>
            <person name="Shibata M."/>
            <person name="Shimokawa T."/>
            <person name="Song J."/>
            <person name="Takazaki Y."/>
            <person name="Terasawa K."/>
            <person name="Tsugane M."/>
            <person name="Tsuji K."/>
            <person name="Ueda S."/>
            <person name="Waki K."/>
            <person name="Yamagata H."/>
            <person name="Yamamoto M."/>
            <person name="Yamamoto S."/>
            <person name="Yamane H."/>
            <person name="Yoshiki S."/>
            <person name="Yoshihara R."/>
            <person name="Yukawa K."/>
            <person name="Zhong H."/>
            <person name="Yano M."/>
            <person name="Yuan Q."/>
            <person name="Ouyang S."/>
            <person name="Liu J."/>
            <person name="Jones K.M."/>
            <person name="Gansberger K."/>
            <person name="Moffat K."/>
            <person name="Hill J."/>
            <person name="Bera J."/>
            <person name="Fadrosh D."/>
            <person name="Jin S."/>
            <person name="Johri S."/>
            <person name="Kim M."/>
            <person name="Overton L."/>
            <person name="Reardon M."/>
            <person name="Tsitrin T."/>
            <person name="Vuong H."/>
            <person name="Weaver B."/>
            <person name="Ciecko A."/>
            <person name="Tallon L."/>
            <person name="Jackson J."/>
            <person name="Pai G."/>
            <person name="Aken S.V."/>
            <person name="Utterback T."/>
            <person name="Reidmuller S."/>
            <person name="Feldblyum T."/>
            <person name="Hsiao J."/>
            <person name="Zismann V."/>
            <person name="Iobst S."/>
            <person name="de Vazeille A.R."/>
            <person name="Buell C.R."/>
            <person name="Ying K."/>
            <person name="Li Y."/>
            <person name="Lu T."/>
            <person name="Huang Y."/>
            <person name="Zhao Q."/>
            <person name="Feng Q."/>
            <person name="Zhang L."/>
            <person name="Zhu J."/>
            <person name="Weng Q."/>
            <person name="Mu J."/>
            <person name="Lu Y."/>
            <person name="Fan D."/>
            <person name="Liu Y."/>
            <person name="Guan J."/>
            <person name="Zhang Y."/>
            <person name="Yu S."/>
            <person name="Liu X."/>
            <person name="Zhang Y."/>
            <person name="Hong G."/>
            <person name="Han B."/>
            <person name="Choisne N."/>
            <person name="Demange N."/>
            <person name="Orjeda G."/>
            <person name="Samain S."/>
            <person name="Cattolico L."/>
            <person name="Pelletier E."/>
            <person name="Couloux A."/>
            <person name="Segurens B."/>
            <person name="Wincker P."/>
            <person name="D'Hont A."/>
            <person name="Scarpelli C."/>
            <person name="Weissenbach J."/>
            <person name="Salanoubat M."/>
            <person name="Quetier F."/>
            <person name="Yu Y."/>
            <person name="Kim H.R."/>
            <person name="Rambo T."/>
            <person name="Currie J."/>
            <person name="Collura K."/>
            <person name="Luo M."/>
            <person name="Yang T."/>
            <person name="Ammiraju J.S.S."/>
            <person name="Engler F."/>
            <person name="Soderlund C."/>
            <person name="Wing R.A."/>
            <person name="Palmer L.E."/>
            <person name="de la Bastide M."/>
            <person name="Spiegel L."/>
            <person name="Nascimento L."/>
            <person name="Zutavern T."/>
            <person name="O'Shaughnessy A."/>
            <person name="Dike S."/>
            <person name="Dedhia N."/>
            <person name="Preston R."/>
            <person name="Balija V."/>
            <person name="McCombie W.R."/>
            <person name="Chow T."/>
            <person name="Chen H."/>
            <person name="Chung M."/>
            <person name="Chen C."/>
            <person name="Shaw J."/>
            <person name="Wu H."/>
            <person name="Hsiao K."/>
            <person name="Chao Y."/>
            <person name="Chu M."/>
            <person name="Cheng C."/>
            <person name="Hour A."/>
            <person name="Lee P."/>
            <person name="Lin S."/>
            <person name="Lin Y."/>
            <person name="Liou J."/>
            <person name="Liu S."/>
            <person name="Hsing Y."/>
            <person name="Raghuvanshi S."/>
            <person name="Mohanty A."/>
            <person name="Bharti A.K."/>
            <person name="Gaur A."/>
            <person name="Gupta V."/>
            <person name="Kumar D."/>
            <person name="Ravi V."/>
            <person name="Vij S."/>
            <person name="Kapur A."/>
            <person name="Khurana P."/>
            <person name="Khurana P."/>
            <person name="Khurana J.P."/>
            <person name="Tyagi A.K."/>
            <person name="Gaikwad K."/>
            <person name="Singh A."/>
            <person name="Dalal V."/>
            <person name="Srivastava S."/>
            <person name="Dixit A."/>
            <person name="Pal A.K."/>
            <person name="Ghazi I.A."/>
            <person name="Yadav M."/>
            <person name="Pandit A."/>
            <person name="Bhargava A."/>
            <person name="Sureshbabu K."/>
            <person name="Batra K."/>
            <person name="Sharma T.R."/>
            <person name="Mohapatra T."/>
            <person name="Singh N.K."/>
            <person name="Messing J."/>
            <person name="Nelson A.B."/>
            <person name="Fuks G."/>
            <person name="Kavchok S."/>
            <person name="Keizer G."/>
            <person name="Linton E."/>
            <person name="Llaca V."/>
            <person name="Song R."/>
            <person name="Tanyolac B."/>
            <person name="Young S."/>
            <person name="Ho-Il K."/>
            <person name="Hahn J.H."/>
            <person name="Sangsakoo G."/>
            <person name="Vanavichit A."/>
            <person name="de Mattos Luiz.A.T."/>
            <person name="Zimmer P.D."/>
            <person name="Malone G."/>
            <person name="Dellagostin O."/>
            <person name="de Oliveira A.C."/>
            <person name="Bevan M."/>
            <person name="Bancroft I."/>
            <person name="Minx P."/>
            <person name="Cordum H."/>
            <person name="Wilson R."/>
            <person name="Cheng Z."/>
            <person name="Jin W."/>
            <person name="Jiang J."/>
            <person name="Leong S.A."/>
            <person name="Iwama H."/>
            <person name="Gojobori T."/>
            <person name="Itoh T."/>
            <person name="Niimura Y."/>
            <person name="Fujii Y."/>
            <person name="Habara T."/>
            <person name="Sakai H."/>
            <person name="Sato Y."/>
            <person name="Wilson G."/>
            <person name="Kumar K."/>
            <person name="McCouch S."/>
            <person name="Juretic N."/>
            <person name="Hoen D."/>
            <person name="Wright S."/>
            <person name="Bruskiewich R."/>
            <person name="Bureau T."/>
            <person name="Miyao A."/>
            <person name="Hirochika H."/>
            <person name="Nishikawa T."/>
            <person name="Kadowaki K."/>
            <person name="Sugiura M."/>
            <person name="Burr B."/>
            <person name="Sasaki T."/>
        </authorList>
    </citation>
    <scope>NUCLEOTIDE SEQUENCE [LARGE SCALE GENOMIC DNA]</scope>
    <source>
        <strain evidence="4">cv. Nipponbare</strain>
    </source>
</reference>
<evidence type="ECO:0000259" key="2">
    <source>
        <dbReference type="Pfam" id="PF25761"/>
    </source>
</evidence>
<name>A0A0P0VQZ5_ORYSJ</name>
<evidence type="ECO:0000256" key="1">
    <source>
        <dbReference type="SAM" id="MobiDB-lite"/>
    </source>
</evidence>
<keyword evidence="4" id="KW-1185">Reference proteome</keyword>
<proteinExistence type="predicted"/>
<dbReference type="Proteomes" id="UP000059680">
    <property type="component" value="Chromosome 2"/>
</dbReference>
<dbReference type="AlphaFoldDB" id="A0A0P0VQZ5"/>
<dbReference type="PANTHER" id="PTHR31280:SF1">
    <property type="entry name" value="OS03G0138600 PROTEIN"/>
    <property type="match status" value="1"/>
</dbReference>
<reference evidence="3 4" key="3">
    <citation type="journal article" date="2013" name="Rice">
        <title>Improvement of the Oryza sativa Nipponbare reference genome using next generation sequence and optical map data.</title>
        <authorList>
            <person name="Kawahara Y."/>
            <person name="de la Bastide M."/>
            <person name="Hamilton J.P."/>
            <person name="Kanamori H."/>
            <person name="McCombie W.R."/>
            <person name="Ouyang S."/>
            <person name="Schwartz D.C."/>
            <person name="Tanaka T."/>
            <person name="Wu J."/>
            <person name="Zhou S."/>
            <person name="Childs K.L."/>
            <person name="Davidson R.M."/>
            <person name="Lin H."/>
            <person name="Quesada-Ocampo L."/>
            <person name="Vaillancourt B."/>
            <person name="Sakai H."/>
            <person name="Lee S.S."/>
            <person name="Kim J."/>
            <person name="Numa H."/>
            <person name="Itoh T."/>
            <person name="Buell C.R."/>
            <person name="Matsumoto T."/>
        </authorList>
    </citation>
    <scope>NUCLEOTIDE SEQUENCE [LARGE SCALE GENOMIC DNA]</scope>
    <source>
        <strain evidence="4">cv. Nipponbare</strain>
    </source>
</reference>
<dbReference type="EMBL" id="AP014958">
    <property type="protein sequence ID" value="BAS81364.1"/>
    <property type="molecule type" value="Genomic_DNA"/>
</dbReference>
<dbReference type="InterPro" id="IPR057984">
    <property type="entry name" value="PATROL1_C"/>
</dbReference>
<dbReference type="InterPro" id="IPR008528">
    <property type="entry name" value="unc-13_homologue"/>
</dbReference>
<gene>
    <name evidence="3" type="ordered locus">Os02g0796200</name>
    <name evidence="3" type="ORF">OSNPB_020796200</name>
</gene>
<dbReference type="Pfam" id="PF25761">
    <property type="entry name" value="TPR_PATROL1"/>
    <property type="match status" value="1"/>
</dbReference>
<organism evidence="3 4">
    <name type="scientific">Oryza sativa subsp. japonica</name>
    <name type="common">Rice</name>
    <dbReference type="NCBI Taxonomy" id="39947"/>
    <lineage>
        <taxon>Eukaryota</taxon>
        <taxon>Viridiplantae</taxon>
        <taxon>Streptophyta</taxon>
        <taxon>Embryophyta</taxon>
        <taxon>Tracheophyta</taxon>
        <taxon>Spermatophyta</taxon>
        <taxon>Magnoliopsida</taxon>
        <taxon>Liliopsida</taxon>
        <taxon>Poales</taxon>
        <taxon>Poaceae</taxon>
        <taxon>BOP clade</taxon>
        <taxon>Oryzoideae</taxon>
        <taxon>Oryzeae</taxon>
        <taxon>Oryzinae</taxon>
        <taxon>Oryza</taxon>
        <taxon>Oryza sativa</taxon>
    </lineage>
</organism>
<accession>A0A0P0VQZ5</accession>
<protein>
    <submittedName>
        <fullName evidence="3">Os02g0796200 protein</fullName>
    </submittedName>
</protein>
<dbReference type="PaxDb" id="39947-A0A0P0VQZ5"/>